<accession>A0AAD6V9Y9</accession>
<evidence type="ECO:0000313" key="1">
    <source>
        <dbReference type="EMBL" id="KAJ7207124.1"/>
    </source>
</evidence>
<organism evidence="1 2">
    <name type="scientific">Mycena pura</name>
    <dbReference type="NCBI Taxonomy" id="153505"/>
    <lineage>
        <taxon>Eukaryota</taxon>
        <taxon>Fungi</taxon>
        <taxon>Dikarya</taxon>
        <taxon>Basidiomycota</taxon>
        <taxon>Agaricomycotina</taxon>
        <taxon>Agaricomycetes</taxon>
        <taxon>Agaricomycetidae</taxon>
        <taxon>Agaricales</taxon>
        <taxon>Marasmiineae</taxon>
        <taxon>Mycenaceae</taxon>
        <taxon>Mycena</taxon>
    </lineage>
</organism>
<sequence length="307" mass="33825">MEKVVSNDHHRPPGTLLRGAPRARPVVLDADHQAQAFFIGASLRRHTATKLQHRLEIRNDEAAAQEAVAGQDRSGAPLTFCTAPTRAPVRAWRPRRPGAASDMDSALEGTKFVVLALATSTGFYLYHLVDELFAKHGGQRLAERGASDARNRDMFGDFTASSLWPARVPFADQSIVVAASQYLSLHLDVHGHRRDVTGNSTTDAAAPDRRRWRAIDQQTLQLPGDSETTPLLMICAESGLAPFRGFVQERGVLVHQGGRKLAGCRGRDTVRLYAGPRRWTNGRRSGRSMCGRNQMNCDMQYYVSASI</sequence>
<evidence type="ECO:0000313" key="2">
    <source>
        <dbReference type="Proteomes" id="UP001219525"/>
    </source>
</evidence>
<protein>
    <submittedName>
        <fullName evidence="1">Uncharacterized protein</fullName>
    </submittedName>
</protein>
<dbReference type="AlphaFoldDB" id="A0AAD6V9Y9"/>
<dbReference type="Proteomes" id="UP001219525">
    <property type="component" value="Unassembled WGS sequence"/>
</dbReference>
<proteinExistence type="predicted"/>
<dbReference type="SUPFAM" id="SSF52343">
    <property type="entry name" value="Ferredoxin reductase-like, C-terminal NADP-linked domain"/>
    <property type="match status" value="1"/>
</dbReference>
<gene>
    <name evidence="1" type="ORF">GGX14DRAFT_636357</name>
</gene>
<comment type="caution">
    <text evidence="1">The sequence shown here is derived from an EMBL/GenBank/DDBJ whole genome shotgun (WGS) entry which is preliminary data.</text>
</comment>
<dbReference type="EMBL" id="JARJCW010000037">
    <property type="protein sequence ID" value="KAJ7207124.1"/>
    <property type="molecule type" value="Genomic_DNA"/>
</dbReference>
<dbReference type="Gene3D" id="3.40.50.80">
    <property type="entry name" value="Nucleotide-binding domain of ferredoxin-NADP reductase (FNR) module"/>
    <property type="match status" value="1"/>
</dbReference>
<dbReference type="InterPro" id="IPR039261">
    <property type="entry name" value="FNR_nucleotide-bd"/>
</dbReference>
<name>A0AAD6V9Y9_9AGAR</name>
<reference evidence="1" key="1">
    <citation type="submission" date="2023-03" db="EMBL/GenBank/DDBJ databases">
        <title>Massive genome expansion in bonnet fungi (Mycena s.s.) driven by repeated elements and novel gene families across ecological guilds.</title>
        <authorList>
            <consortium name="Lawrence Berkeley National Laboratory"/>
            <person name="Harder C.B."/>
            <person name="Miyauchi S."/>
            <person name="Viragh M."/>
            <person name="Kuo A."/>
            <person name="Thoen E."/>
            <person name="Andreopoulos B."/>
            <person name="Lu D."/>
            <person name="Skrede I."/>
            <person name="Drula E."/>
            <person name="Henrissat B."/>
            <person name="Morin E."/>
            <person name="Kohler A."/>
            <person name="Barry K."/>
            <person name="LaButti K."/>
            <person name="Morin E."/>
            <person name="Salamov A."/>
            <person name="Lipzen A."/>
            <person name="Mereny Z."/>
            <person name="Hegedus B."/>
            <person name="Baldrian P."/>
            <person name="Stursova M."/>
            <person name="Weitz H."/>
            <person name="Taylor A."/>
            <person name="Grigoriev I.V."/>
            <person name="Nagy L.G."/>
            <person name="Martin F."/>
            <person name="Kauserud H."/>
        </authorList>
    </citation>
    <scope>NUCLEOTIDE SEQUENCE</scope>
    <source>
        <strain evidence="1">9144</strain>
    </source>
</reference>
<keyword evidence="2" id="KW-1185">Reference proteome</keyword>